<comment type="caution">
    <text evidence="3">The sequence shown here is derived from an EMBL/GenBank/DDBJ whole genome shotgun (WGS) entry which is preliminary data.</text>
</comment>
<reference evidence="3" key="1">
    <citation type="journal article" date="2014" name="Int. J. Syst. Evol. Microbiol.">
        <title>Complete genome sequence of Corynebacterium casei LMG S-19264T (=DSM 44701T), isolated from a smear-ripened cheese.</title>
        <authorList>
            <consortium name="US DOE Joint Genome Institute (JGI-PGF)"/>
            <person name="Walter F."/>
            <person name="Albersmeier A."/>
            <person name="Kalinowski J."/>
            <person name="Ruckert C."/>
        </authorList>
    </citation>
    <scope>NUCLEOTIDE SEQUENCE</scope>
    <source>
        <strain evidence="3">JCM 4369</strain>
    </source>
</reference>
<proteinExistence type="predicted"/>
<dbReference type="Proteomes" id="UP000618795">
    <property type="component" value="Unassembled WGS sequence"/>
</dbReference>
<feature type="transmembrane region" description="Helical" evidence="2">
    <location>
        <begin position="76"/>
        <end position="96"/>
    </location>
</feature>
<feature type="compositionally biased region" description="Low complexity" evidence="1">
    <location>
        <begin position="20"/>
        <end position="32"/>
    </location>
</feature>
<keyword evidence="2" id="KW-0812">Transmembrane</keyword>
<reference evidence="3" key="2">
    <citation type="submission" date="2020-09" db="EMBL/GenBank/DDBJ databases">
        <authorList>
            <person name="Sun Q."/>
            <person name="Ohkuma M."/>
        </authorList>
    </citation>
    <scope>NUCLEOTIDE SEQUENCE</scope>
    <source>
        <strain evidence="3">JCM 4369</strain>
    </source>
</reference>
<feature type="region of interest" description="Disordered" evidence="1">
    <location>
        <begin position="1"/>
        <end position="53"/>
    </location>
</feature>
<evidence type="ECO:0000313" key="4">
    <source>
        <dbReference type="Proteomes" id="UP000618795"/>
    </source>
</evidence>
<protein>
    <submittedName>
        <fullName evidence="3">Uncharacterized protein</fullName>
    </submittedName>
</protein>
<sequence length="379" mass="40907">MSTTPPVPPPSSDPGPPRPGGDAVGPVPAPRADPVHNGAPEPEPEAPAPSPGRTAWHVLADERLPGLRSLPPRHRVLYVMVAAVVVLGGILFAYYANYELDRTTATDRARSDKKAEKSVDDELPAFVSTITPRDYAQDMPESVVVLLDRPLTAREQATLTATKGDASQVWTLLKRLGGRIVEYPQTFQKPLEDGHRVPEGMTQTFNLNLNSDRTAGLTINGMTAVKDMCSAPTAQTVVDIPPAGSEPRQGLMWDLSGGSANRPHGPYVLDEGESQGELYFRHNAVDLGNGQANMPLRIQPEVSVQTCKWHISVSYTDTSGPHTQRIPNGTGTFTTEAVPHKPVQYFRYVPATGWGCLGRTSQKGCTATQELERTGAARP</sequence>
<gene>
    <name evidence="3" type="ORF">GCM10010260_45790</name>
</gene>
<evidence type="ECO:0000256" key="2">
    <source>
        <dbReference type="SAM" id="Phobius"/>
    </source>
</evidence>
<dbReference type="AlphaFoldDB" id="A0A918ID41"/>
<evidence type="ECO:0000313" key="3">
    <source>
        <dbReference type="EMBL" id="GGV03737.1"/>
    </source>
</evidence>
<dbReference type="EMBL" id="BMTD01000010">
    <property type="protein sequence ID" value="GGV03737.1"/>
    <property type="molecule type" value="Genomic_DNA"/>
</dbReference>
<organism evidence="3 4">
    <name type="scientific">Streptomyces filipinensis</name>
    <dbReference type="NCBI Taxonomy" id="66887"/>
    <lineage>
        <taxon>Bacteria</taxon>
        <taxon>Bacillati</taxon>
        <taxon>Actinomycetota</taxon>
        <taxon>Actinomycetes</taxon>
        <taxon>Kitasatosporales</taxon>
        <taxon>Streptomycetaceae</taxon>
        <taxon>Streptomyces</taxon>
    </lineage>
</organism>
<feature type="compositionally biased region" description="Pro residues" evidence="1">
    <location>
        <begin position="1"/>
        <end position="19"/>
    </location>
</feature>
<keyword evidence="2" id="KW-0472">Membrane</keyword>
<name>A0A918ID41_9ACTN</name>
<accession>A0A918ID41</accession>
<keyword evidence="2" id="KW-1133">Transmembrane helix</keyword>
<keyword evidence="4" id="KW-1185">Reference proteome</keyword>
<evidence type="ECO:0000256" key="1">
    <source>
        <dbReference type="SAM" id="MobiDB-lite"/>
    </source>
</evidence>